<dbReference type="InterPro" id="IPR004375">
    <property type="entry name" value="NanQ/TabA/YiaL"/>
</dbReference>
<dbReference type="GO" id="GO:0005829">
    <property type="term" value="C:cytosol"/>
    <property type="evidence" value="ECO:0007669"/>
    <property type="project" value="TreeGrafter"/>
</dbReference>
<dbReference type="Gene3D" id="2.60.120.370">
    <property type="entry name" value="YhcH/YjgK/YiaL"/>
    <property type="match status" value="1"/>
</dbReference>
<dbReference type="AlphaFoldDB" id="A0A317Q9J3"/>
<dbReference type="NCBIfam" id="TIGR00022">
    <property type="entry name" value="YhcH/YjgK/YiaL family protein"/>
    <property type="match status" value="1"/>
</dbReference>
<dbReference type="RefSeq" id="WP_110024510.1">
    <property type="nucleotide sequence ID" value="NZ_QGTS01000001.1"/>
</dbReference>
<evidence type="ECO:0000313" key="1">
    <source>
        <dbReference type="EMBL" id="PWW12606.1"/>
    </source>
</evidence>
<protein>
    <submittedName>
        <fullName evidence="1">YhcH/YjgK/YiaL family protein</fullName>
    </submittedName>
</protein>
<sequence>MIIGHVDTLPLAGLPGVLLAILSRPDCALSALQHRDDGRWQPEGEDWHCTIGPAMTQPGSQRHTEYHNDWLDIQLMLDGEEEINADPLPQVHPDFVEKKPDLFIVPSPHLTQSIRLLPGYFAVFFPGEPHQALCAVGQPAGVRKAVFKIPRTLISENM</sequence>
<organism evidence="1 2">
    <name type="scientific">Mangrovibacter plantisponsor</name>
    <dbReference type="NCBI Taxonomy" id="451513"/>
    <lineage>
        <taxon>Bacteria</taxon>
        <taxon>Pseudomonadati</taxon>
        <taxon>Pseudomonadota</taxon>
        <taxon>Gammaproteobacteria</taxon>
        <taxon>Enterobacterales</taxon>
        <taxon>Enterobacteriaceae</taxon>
        <taxon>Mangrovibacter</taxon>
    </lineage>
</organism>
<proteinExistence type="predicted"/>
<dbReference type="Pfam" id="PF04074">
    <property type="entry name" value="DUF386"/>
    <property type="match status" value="1"/>
</dbReference>
<dbReference type="Proteomes" id="UP000246744">
    <property type="component" value="Unassembled WGS sequence"/>
</dbReference>
<dbReference type="OrthoDB" id="6196468at2"/>
<dbReference type="PANTHER" id="PTHR34986:SF1">
    <property type="entry name" value="PROTEIN YIAL"/>
    <property type="match status" value="1"/>
</dbReference>
<evidence type="ECO:0000313" key="2">
    <source>
        <dbReference type="Proteomes" id="UP000246744"/>
    </source>
</evidence>
<accession>A0A317Q9J3</accession>
<dbReference type="EMBL" id="QGTS01000001">
    <property type="protein sequence ID" value="PWW12606.1"/>
    <property type="molecule type" value="Genomic_DNA"/>
</dbReference>
<reference evidence="1 2" key="1">
    <citation type="submission" date="2018-05" db="EMBL/GenBank/DDBJ databases">
        <title>Genomic Encyclopedia of Type Strains, Phase IV (KMG-IV): sequencing the most valuable type-strain genomes for metagenomic binning, comparative biology and taxonomic classification.</title>
        <authorList>
            <person name="Goeker M."/>
        </authorList>
    </citation>
    <scope>NUCLEOTIDE SEQUENCE [LARGE SCALE GENOMIC DNA]</scope>
    <source>
        <strain evidence="1 2">DSM 19579</strain>
    </source>
</reference>
<dbReference type="SUPFAM" id="SSF51197">
    <property type="entry name" value="Clavaminate synthase-like"/>
    <property type="match status" value="1"/>
</dbReference>
<name>A0A317Q9J3_9ENTR</name>
<keyword evidence="2" id="KW-1185">Reference proteome</keyword>
<comment type="caution">
    <text evidence="1">The sequence shown here is derived from an EMBL/GenBank/DDBJ whole genome shotgun (WGS) entry which is preliminary data.</text>
</comment>
<dbReference type="PANTHER" id="PTHR34986">
    <property type="entry name" value="EVOLVED BETA-GALACTOSIDASE SUBUNIT BETA"/>
    <property type="match status" value="1"/>
</dbReference>
<dbReference type="InterPro" id="IPR037012">
    <property type="entry name" value="NanQ/TabA/YiaL_sf"/>
</dbReference>
<gene>
    <name evidence="1" type="ORF">DES37_101174</name>
</gene>